<name>A0A179INR1_HYDSH</name>
<dbReference type="SUPFAM" id="SSF51182">
    <property type="entry name" value="RmlC-like cupins"/>
    <property type="match status" value="1"/>
</dbReference>
<reference evidence="2 3" key="1">
    <citation type="submission" date="2015-09" db="EMBL/GenBank/DDBJ databases">
        <title>Draft genome sequence of Hydrogenibacillus schlegelii DSM 2000.</title>
        <authorList>
            <person name="Hemp J."/>
        </authorList>
    </citation>
    <scope>NUCLEOTIDE SEQUENCE [LARGE SCALE GENOMIC DNA]</scope>
    <source>
        <strain evidence="2 3">MA 48</strain>
    </source>
</reference>
<dbReference type="InterPro" id="IPR011051">
    <property type="entry name" value="RmlC_Cupin_sf"/>
</dbReference>
<proteinExistence type="predicted"/>
<evidence type="ECO:0000313" key="2">
    <source>
        <dbReference type="EMBL" id="OAR03985.1"/>
    </source>
</evidence>
<comment type="caution">
    <text evidence="2">The sequence shown here is derived from an EMBL/GenBank/DDBJ whole genome shotgun (WGS) entry which is preliminary data.</text>
</comment>
<feature type="domain" description="Cupin type-2" evidence="1">
    <location>
        <begin position="34"/>
        <end position="101"/>
    </location>
</feature>
<dbReference type="Proteomes" id="UP000243024">
    <property type="component" value="Unassembled WGS sequence"/>
</dbReference>
<organism evidence="2 3">
    <name type="scientific">Hydrogenibacillus schlegelii</name>
    <name type="common">Bacillus schlegelii</name>
    <dbReference type="NCBI Taxonomy" id="1484"/>
    <lineage>
        <taxon>Bacteria</taxon>
        <taxon>Bacillati</taxon>
        <taxon>Bacillota</taxon>
        <taxon>Bacilli</taxon>
        <taxon>Bacillales</taxon>
        <taxon>Bacillales Family X. Incertae Sedis</taxon>
        <taxon>Hydrogenibacillus</taxon>
    </lineage>
</organism>
<dbReference type="InterPro" id="IPR014710">
    <property type="entry name" value="RmlC-like_jellyroll"/>
</dbReference>
<gene>
    <name evidence="2" type="ORF">SA87_04255</name>
</gene>
<dbReference type="Pfam" id="PF07883">
    <property type="entry name" value="Cupin_2"/>
    <property type="match status" value="1"/>
</dbReference>
<evidence type="ECO:0000259" key="1">
    <source>
        <dbReference type="Pfam" id="PF07883"/>
    </source>
</evidence>
<keyword evidence="3" id="KW-1185">Reference proteome</keyword>
<dbReference type="AlphaFoldDB" id="A0A179INR1"/>
<dbReference type="STRING" id="1484.SA87_04255"/>
<dbReference type="EMBL" id="JXBB01000030">
    <property type="protein sequence ID" value="OAR03985.1"/>
    <property type="molecule type" value="Genomic_DNA"/>
</dbReference>
<evidence type="ECO:0000313" key="3">
    <source>
        <dbReference type="Proteomes" id="UP000243024"/>
    </source>
</evidence>
<sequence>MPQKMLLSEAFSIPADRPFRRIWRRDDPRTDVLIGLKPAQRIPEHSHPGSEVMLLMLQGKLQVTLSGEIIELSVGELLRASGDDQLALDNVGEIDAYVLVILQEHH</sequence>
<dbReference type="Gene3D" id="2.60.120.10">
    <property type="entry name" value="Jelly Rolls"/>
    <property type="match status" value="1"/>
</dbReference>
<dbReference type="InterPro" id="IPR013096">
    <property type="entry name" value="Cupin_2"/>
</dbReference>
<dbReference type="RefSeq" id="WP_066441313.1">
    <property type="nucleotide sequence ID" value="NZ_CBCSAS010000061.1"/>
</dbReference>
<accession>A0A179INR1</accession>
<protein>
    <recommendedName>
        <fullName evidence="1">Cupin type-2 domain-containing protein</fullName>
    </recommendedName>
</protein>